<dbReference type="EMBL" id="NBIV01000139">
    <property type="protein sequence ID" value="PXF43049.1"/>
    <property type="molecule type" value="Genomic_DNA"/>
</dbReference>
<name>A0A2V3ILW1_9FLOR</name>
<feature type="compositionally biased region" description="Polar residues" evidence="2">
    <location>
        <begin position="166"/>
        <end position="188"/>
    </location>
</feature>
<dbReference type="InterPro" id="IPR008979">
    <property type="entry name" value="Galactose-bd-like_sf"/>
</dbReference>
<comment type="caution">
    <text evidence="5">The sequence shown here is derived from an EMBL/GenBank/DDBJ whole genome shotgun (WGS) entry which is preliminary data.</text>
</comment>
<dbReference type="STRING" id="448386.A0A2V3ILW1"/>
<dbReference type="SUPFAM" id="SSF49785">
    <property type="entry name" value="Galactose-binding domain-like"/>
    <property type="match status" value="1"/>
</dbReference>
<reference evidence="5 6" key="1">
    <citation type="journal article" date="2018" name="Mol. Biol. Evol.">
        <title>Analysis of the draft genome of the red seaweed Gracilariopsis chorda provides insights into genome size evolution in Rhodophyta.</title>
        <authorList>
            <person name="Lee J."/>
            <person name="Yang E.C."/>
            <person name="Graf L."/>
            <person name="Yang J.H."/>
            <person name="Qiu H."/>
            <person name="Zel Zion U."/>
            <person name="Chan C.X."/>
            <person name="Stephens T.G."/>
            <person name="Weber A.P.M."/>
            <person name="Boo G.H."/>
            <person name="Boo S.M."/>
            <person name="Kim K.M."/>
            <person name="Shin Y."/>
            <person name="Jung M."/>
            <person name="Lee S.J."/>
            <person name="Yim H.S."/>
            <person name="Lee J.H."/>
            <person name="Bhattacharya D."/>
            <person name="Yoon H.S."/>
        </authorList>
    </citation>
    <scope>NUCLEOTIDE SEQUENCE [LARGE SCALE GENOMIC DNA]</scope>
    <source>
        <strain evidence="5 6">SKKU-2015</strain>
        <tissue evidence="5">Whole body</tissue>
    </source>
</reference>
<evidence type="ECO:0000259" key="4">
    <source>
        <dbReference type="Pfam" id="PF13460"/>
    </source>
</evidence>
<dbReference type="Pfam" id="PF08547">
    <property type="entry name" value="CIA30"/>
    <property type="match status" value="1"/>
</dbReference>
<protein>
    <submittedName>
        <fullName evidence="5">Putative complex I intermediate-associated protein 30</fullName>
    </submittedName>
</protein>
<dbReference type="Gene3D" id="3.40.50.720">
    <property type="entry name" value="NAD(P)-binding Rossmann-like Domain"/>
    <property type="match status" value="2"/>
</dbReference>
<evidence type="ECO:0000256" key="1">
    <source>
        <dbReference type="SAM" id="Coils"/>
    </source>
</evidence>
<evidence type="ECO:0000259" key="3">
    <source>
        <dbReference type="Pfam" id="PF08547"/>
    </source>
</evidence>
<organism evidence="5 6">
    <name type="scientific">Gracilariopsis chorda</name>
    <dbReference type="NCBI Taxonomy" id="448386"/>
    <lineage>
        <taxon>Eukaryota</taxon>
        <taxon>Rhodophyta</taxon>
        <taxon>Florideophyceae</taxon>
        <taxon>Rhodymeniophycidae</taxon>
        <taxon>Gracilariales</taxon>
        <taxon>Gracilariaceae</taxon>
        <taxon>Gracilariopsis</taxon>
    </lineage>
</organism>
<feature type="domain" description="NADH:ubiquinone oxidoreductase intermediate-associated protein 30" evidence="3">
    <location>
        <begin position="227"/>
        <end position="391"/>
    </location>
</feature>
<dbReference type="InterPro" id="IPR013857">
    <property type="entry name" value="NADH-UbQ_OxRdtase-assoc_prot30"/>
</dbReference>
<dbReference type="SUPFAM" id="SSF51735">
    <property type="entry name" value="NAD(P)-binding Rossmann-fold domains"/>
    <property type="match status" value="1"/>
</dbReference>
<dbReference type="Pfam" id="PF13460">
    <property type="entry name" value="NAD_binding_10"/>
    <property type="match status" value="1"/>
</dbReference>
<proteinExistence type="predicted"/>
<evidence type="ECO:0000313" key="6">
    <source>
        <dbReference type="Proteomes" id="UP000247409"/>
    </source>
</evidence>
<feature type="region of interest" description="Disordered" evidence="2">
    <location>
        <begin position="166"/>
        <end position="189"/>
    </location>
</feature>
<dbReference type="PANTHER" id="PTHR15020:SF50">
    <property type="entry name" value="UPF0659 PROTEIN YMR090W"/>
    <property type="match status" value="1"/>
</dbReference>
<gene>
    <name evidence="5" type="ORF">BWQ96_07196</name>
</gene>
<dbReference type="AlphaFoldDB" id="A0A2V3ILW1"/>
<feature type="domain" description="NAD(P)-binding" evidence="4">
    <location>
        <begin position="435"/>
        <end position="507"/>
    </location>
</feature>
<feature type="coiled-coil region" evidence="1">
    <location>
        <begin position="103"/>
        <end position="137"/>
    </location>
</feature>
<dbReference type="PANTHER" id="PTHR15020">
    <property type="entry name" value="FLAVIN REDUCTASE-RELATED"/>
    <property type="match status" value="1"/>
</dbReference>
<keyword evidence="1" id="KW-0175">Coiled coil</keyword>
<evidence type="ECO:0000256" key="2">
    <source>
        <dbReference type="SAM" id="MobiDB-lite"/>
    </source>
</evidence>
<accession>A0A2V3ILW1</accession>
<keyword evidence="6" id="KW-1185">Reference proteome</keyword>
<dbReference type="InterPro" id="IPR036291">
    <property type="entry name" value="NAD(P)-bd_dom_sf"/>
</dbReference>
<sequence length="559" mass="61915">MYLFISPGHLPLRSKQIFRSKSVNHTRPHRRLLITSAHRPAWPFVQALRTQLVYSANGRLMRPSATTVNLAERTASHLKRCLYGVYLVTGASGRTGRRVVSGLLAQQKRVRALTRDRERLAEALKDVSVDMVEQEEKGRLDVFVSDLFDISPELFTDVVRIASCTGTSTRPSTSTANSNSQGGSQSVPFTMENKPENVEYVGVKNLVNNAAKQLSGIDERNTIAVLEFTDPSTVSAQWKPVNDVVMGGVSQSIVRAESGGLIFSGNVSTENNGGFASARMLDLDKPMDLGGYDGLILRVKGDGHNYKMIVRCEPKSDGLCHCFTFKTRQGEWTDITMPFKEFNSVRRAKTVDDAPRLNPKHILAFQVMLSKFEYDGELNPTFSPGSFELSIDSINAYVEEPNPGCPRIVHMGSAATTRTLRKDEFEVQIPIVQLSDKIGRILDWKLAGEDAVRVSGIPYCILRATGLNDESEPVGIDNLFFDQGDFLIGNVTRDDMAALIVKAFSSPALTNVTTEVCARADDQELKSLEEQLSDLKLDESEKRKFAPFPYIPTRTSVPQ</sequence>
<evidence type="ECO:0000313" key="5">
    <source>
        <dbReference type="EMBL" id="PXF43049.1"/>
    </source>
</evidence>
<dbReference type="OrthoDB" id="426386at2759"/>
<dbReference type="InterPro" id="IPR016040">
    <property type="entry name" value="NAD(P)-bd_dom"/>
</dbReference>
<dbReference type="Proteomes" id="UP000247409">
    <property type="component" value="Unassembled WGS sequence"/>
</dbReference>